<dbReference type="InterPro" id="IPR010310">
    <property type="entry name" value="T7SS_ESAT-6-like"/>
</dbReference>
<dbReference type="InterPro" id="IPR036689">
    <property type="entry name" value="ESAT-6-like_sf"/>
</dbReference>
<gene>
    <name evidence="1" type="ORF">SBRY_50202</name>
</gene>
<dbReference type="SUPFAM" id="SSF140453">
    <property type="entry name" value="EsxAB dimer-like"/>
    <property type="match status" value="1"/>
</dbReference>
<proteinExistence type="predicted"/>
<dbReference type="RefSeq" id="WP_205043852.1">
    <property type="nucleotide sequence ID" value="NZ_CAJVAX010000019.1"/>
</dbReference>
<dbReference type="AlphaFoldDB" id="A0A9W4MJ42"/>
<keyword evidence="2" id="KW-1185">Reference proteome</keyword>
<name>A0A9W4MJ42_9ACTN</name>
<reference evidence="1" key="1">
    <citation type="submission" date="2021-06" db="EMBL/GenBank/DDBJ databases">
        <authorList>
            <person name="Arsene-Ploetze F."/>
        </authorList>
    </citation>
    <scope>NUCLEOTIDE SEQUENCE</scope>
    <source>
        <strain evidence="1">SBRY1</strain>
    </source>
</reference>
<dbReference type="Pfam" id="PF06013">
    <property type="entry name" value="WXG100"/>
    <property type="match status" value="1"/>
</dbReference>
<accession>A0A9W4MJ42</accession>
<sequence>MTQQDDGITVDFGTMKHLSSELEAILKDLTGRLDELYARVTPVVRSWEGEARDMCVDSLDRWDRAVQDMHGAQAWLHDVVVTGHLNYDAAHKAVLRGWGAA</sequence>
<dbReference type="Gene3D" id="1.10.287.1060">
    <property type="entry name" value="ESAT-6-like"/>
    <property type="match status" value="1"/>
</dbReference>
<dbReference type="EMBL" id="CAJVAX010000019">
    <property type="protein sequence ID" value="CAG7649829.1"/>
    <property type="molecule type" value="Genomic_DNA"/>
</dbReference>
<dbReference type="Proteomes" id="UP001153328">
    <property type="component" value="Unassembled WGS sequence"/>
</dbReference>
<organism evidence="1 2">
    <name type="scientific">Actinacidiphila bryophytorum</name>
    <dbReference type="NCBI Taxonomy" id="1436133"/>
    <lineage>
        <taxon>Bacteria</taxon>
        <taxon>Bacillati</taxon>
        <taxon>Actinomycetota</taxon>
        <taxon>Actinomycetes</taxon>
        <taxon>Kitasatosporales</taxon>
        <taxon>Streptomycetaceae</taxon>
        <taxon>Actinacidiphila</taxon>
    </lineage>
</organism>
<comment type="caution">
    <text evidence="1">The sequence shown here is derived from an EMBL/GenBank/DDBJ whole genome shotgun (WGS) entry which is preliminary data.</text>
</comment>
<evidence type="ECO:0000313" key="2">
    <source>
        <dbReference type="Proteomes" id="UP001153328"/>
    </source>
</evidence>
<evidence type="ECO:0000313" key="1">
    <source>
        <dbReference type="EMBL" id="CAG7649829.1"/>
    </source>
</evidence>
<evidence type="ECO:0008006" key="3">
    <source>
        <dbReference type="Google" id="ProtNLM"/>
    </source>
</evidence>
<protein>
    <recommendedName>
        <fullName evidence="3">ESAT-6-like protein</fullName>
    </recommendedName>
</protein>